<comment type="similarity">
    <text evidence="5">Belongs to the glycosyl hydrolase.</text>
</comment>
<organism evidence="9 10">
    <name type="scientific">Candidatus Scybalomonas excrementavium</name>
    <dbReference type="NCBI Taxonomy" id="2840943"/>
    <lineage>
        <taxon>Bacteria</taxon>
        <taxon>Bacillati</taxon>
        <taxon>Bacillota</taxon>
        <taxon>Clostridia</taxon>
        <taxon>Lachnospirales</taxon>
        <taxon>Lachnospiraceae</taxon>
        <taxon>Lachnospiraceae incertae sedis</taxon>
        <taxon>Candidatus Scybalomonas</taxon>
    </lineage>
</organism>
<evidence type="ECO:0000313" key="10">
    <source>
        <dbReference type="Proteomes" id="UP000823618"/>
    </source>
</evidence>
<dbReference type="Proteomes" id="UP000823618">
    <property type="component" value="Unassembled WGS sequence"/>
</dbReference>
<dbReference type="PIRSF" id="PIRSF005536">
    <property type="entry name" value="Agal"/>
    <property type="match status" value="1"/>
</dbReference>
<dbReference type="InterPro" id="IPR038417">
    <property type="entry name" value="Alpga-gal_N_sf"/>
</dbReference>
<sequence length="733" mass="84622">MAIIFEPNKKIFTLHTKNSTYQIQISKYGHLIHNYYGSKIENMDLSYLIQGINRGFSGSPYEAMAVEDRGYSLDTYPQEYPTYGIGDYRSSCLSVEHEDGSQAAELIYDSYKIYQGKYQLKGLPAVWAKENEAQTLEITLKDKYSDVKVILYYGVLEEFDVITRACTIYNEGEYPIYLNKVFSCCIDFWKNNMEMISFYGRHAMERTLQRRKIEHGKLSVGSTRGTSSHQHNPFVILCEEGVGEDHGVCYGASFVYSGNFIAEAEVDQINHTRFVMGIHPEGFRYYVEPKDCFFAPEVVFVYSDAGMGEMSRKLHDLYRNNLIRSKFMHERRPVLLNNWEATEFDFTQEHLVEIAKAGRELGIELFVMDDGWFGERDHDKAGLGDWFPNKKKLPNGVKGLAEQIHALGMKFGLWIEPEMINEDSELYRNHADWCLSIPNRKPNVERGQLVLDMSRKDVRDYLYDSISKILDEAKVDYVKWDMNRNLSDVWSAKVPSYRQGEVSHRYVLGVYELMERFMSNYPDILWEGCSGGGGRFDAGILYYMPQIWCSDNTDAIERTSIQYGTSFGYPISCMGAHVSAVPNHQTGRSVSLNTRAEVAMAGTFGYEMDLGTLREEEKEIVRSQIQEFKKYYNIIQYGDYYRLTNPLEEEVAIWQFVDKEKKKALVSVVSLRTRANAPFIKVYLKGLKEDSLYRIDDGEEVYRGSALMKAGFHIPVLKGDYSSLHFYIREIEV</sequence>
<dbReference type="Pfam" id="PF16874">
    <property type="entry name" value="Glyco_hydro_36C"/>
    <property type="match status" value="1"/>
</dbReference>
<dbReference type="InterPro" id="IPR017853">
    <property type="entry name" value="GH"/>
</dbReference>
<evidence type="ECO:0000256" key="6">
    <source>
        <dbReference type="PIRSR" id="PIRSR005536-1"/>
    </source>
</evidence>
<dbReference type="InterPro" id="IPR002252">
    <property type="entry name" value="Glyco_hydro_36"/>
</dbReference>
<dbReference type="GO" id="GO:0004557">
    <property type="term" value="F:alpha-galactosidase activity"/>
    <property type="evidence" value="ECO:0007669"/>
    <property type="project" value="UniProtKB-UniRule"/>
</dbReference>
<evidence type="ECO:0000256" key="5">
    <source>
        <dbReference type="PIRNR" id="PIRNR005536"/>
    </source>
</evidence>
<reference evidence="9" key="1">
    <citation type="submission" date="2020-10" db="EMBL/GenBank/DDBJ databases">
        <authorList>
            <person name="Gilroy R."/>
        </authorList>
    </citation>
    <scope>NUCLEOTIDE SEQUENCE</scope>
    <source>
        <strain evidence="9">E3-2379</strain>
    </source>
</reference>
<dbReference type="InterPro" id="IPR013780">
    <property type="entry name" value="Glyco_hydro_b"/>
</dbReference>
<keyword evidence="4 5" id="KW-0326">Glycosidase</keyword>
<dbReference type="GO" id="GO:0016052">
    <property type="term" value="P:carbohydrate catabolic process"/>
    <property type="evidence" value="ECO:0007669"/>
    <property type="project" value="InterPro"/>
</dbReference>
<gene>
    <name evidence="9" type="ORF">IAC13_02515</name>
</gene>
<dbReference type="Pfam" id="PF02065">
    <property type="entry name" value="Melibiase"/>
    <property type="match status" value="1"/>
</dbReference>
<dbReference type="Gene3D" id="2.60.40.1180">
    <property type="entry name" value="Golgi alpha-mannosidase II"/>
    <property type="match status" value="1"/>
</dbReference>
<dbReference type="PANTHER" id="PTHR43053:SF3">
    <property type="entry name" value="ALPHA-GALACTOSIDASE C-RELATED"/>
    <property type="match status" value="1"/>
</dbReference>
<feature type="active site" description="Nucleophile" evidence="6">
    <location>
        <position position="481"/>
    </location>
</feature>
<comment type="caution">
    <text evidence="9">The sequence shown here is derived from an EMBL/GenBank/DDBJ whole genome shotgun (WGS) entry which is preliminary data.</text>
</comment>
<dbReference type="InterPro" id="IPR031704">
    <property type="entry name" value="Glyco_hydro_36_N"/>
</dbReference>
<dbReference type="CDD" id="cd14791">
    <property type="entry name" value="GH36"/>
    <property type="match status" value="1"/>
</dbReference>
<dbReference type="FunFam" id="3.20.20.70:FF:000118">
    <property type="entry name" value="Alpha-galactosidase"/>
    <property type="match status" value="1"/>
</dbReference>
<evidence type="ECO:0000259" key="7">
    <source>
        <dbReference type="Pfam" id="PF16874"/>
    </source>
</evidence>
<dbReference type="InterPro" id="IPR013785">
    <property type="entry name" value="Aldolase_TIM"/>
</dbReference>
<evidence type="ECO:0000313" key="9">
    <source>
        <dbReference type="EMBL" id="MBO8462787.1"/>
    </source>
</evidence>
<evidence type="ECO:0000259" key="8">
    <source>
        <dbReference type="Pfam" id="PF16875"/>
    </source>
</evidence>
<evidence type="ECO:0000256" key="2">
    <source>
        <dbReference type="ARBA" id="ARBA00012755"/>
    </source>
</evidence>
<reference evidence="9" key="2">
    <citation type="journal article" date="2021" name="PeerJ">
        <title>Extensive microbial diversity within the chicken gut microbiome revealed by metagenomics and culture.</title>
        <authorList>
            <person name="Gilroy R."/>
            <person name="Ravi A."/>
            <person name="Getino M."/>
            <person name="Pursley I."/>
            <person name="Horton D.L."/>
            <person name="Alikhan N.F."/>
            <person name="Baker D."/>
            <person name="Gharbi K."/>
            <person name="Hall N."/>
            <person name="Watson M."/>
            <person name="Adriaenssens E.M."/>
            <person name="Foster-Nyarko E."/>
            <person name="Jarju S."/>
            <person name="Secka A."/>
            <person name="Antonio M."/>
            <person name="Oren A."/>
            <person name="Chaudhuri R.R."/>
            <person name="La Ragione R."/>
            <person name="Hildebrand F."/>
            <person name="Pallen M.J."/>
        </authorList>
    </citation>
    <scope>NUCLEOTIDE SEQUENCE</scope>
    <source>
        <strain evidence="9">E3-2379</strain>
    </source>
</reference>
<keyword evidence="3 5" id="KW-0378">Hydrolase</keyword>
<feature type="active site" description="Proton donor" evidence="6">
    <location>
        <position position="551"/>
    </location>
</feature>
<dbReference type="Pfam" id="PF16875">
    <property type="entry name" value="Glyco_hydro_36N"/>
    <property type="match status" value="1"/>
</dbReference>
<evidence type="ECO:0000256" key="3">
    <source>
        <dbReference type="ARBA" id="ARBA00022801"/>
    </source>
</evidence>
<accession>A0A9D9HZ16</accession>
<evidence type="ECO:0000256" key="4">
    <source>
        <dbReference type="ARBA" id="ARBA00023295"/>
    </source>
</evidence>
<comment type="catalytic activity">
    <reaction evidence="1 5">
        <text>Hydrolysis of terminal, non-reducing alpha-D-galactose residues in alpha-D-galactosides, including galactose oligosaccharides, galactomannans and galactolipids.</text>
        <dbReference type="EC" id="3.2.1.22"/>
    </reaction>
</comment>
<dbReference type="InterPro" id="IPR031705">
    <property type="entry name" value="Glyco_hydro_36_C"/>
</dbReference>
<protein>
    <recommendedName>
        <fullName evidence="2 5">Alpha-galactosidase</fullName>
        <ecNumber evidence="2 5">3.2.1.22</ecNumber>
    </recommendedName>
</protein>
<feature type="domain" description="Glycosyl hydrolase family 36 C-terminal" evidence="7">
    <location>
        <begin position="652"/>
        <end position="727"/>
    </location>
</feature>
<evidence type="ECO:0000256" key="1">
    <source>
        <dbReference type="ARBA" id="ARBA00001255"/>
    </source>
</evidence>
<dbReference type="InterPro" id="IPR050985">
    <property type="entry name" value="Alpha-glycosidase_related"/>
</dbReference>
<proteinExistence type="inferred from homology"/>
<dbReference type="PROSITE" id="PS00512">
    <property type="entry name" value="ALPHA_GALACTOSIDASE"/>
    <property type="match status" value="1"/>
</dbReference>
<dbReference type="InterPro" id="IPR000111">
    <property type="entry name" value="Glyco_hydro_27/36_CS"/>
</dbReference>
<dbReference type="PANTHER" id="PTHR43053">
    <property type="entry name" value="GLYCOSIDASE FAMILY 31"/>
    <property type="match status" value="1"/>
</dbReference>
<dbReference type="Gene3D" id="3.20.20.70">
    <property type="entry name" value="Aldolase class I"/>
    <property type="match status" value="1"/>
</dbReference>
<dbReference type="AlphaFoldDB" id="A0A9D9HZ16"/>
<dbReference type="EMBL" id="JADIML010000075">
    <property type="protein sequence ID" value="MBO8462787.1"/>
    <property type="molecule type" value="Genomic_DNA"/>
</dbReference>
<dbReference type="SUPFAM" id="SSF51445">
    <property type="entry name" value="(Trans)glycosidases"/>
    <property type="match status" value="1"/>
</dbReference>
<dbReference type="EC" id="3.2.1.22" evidence="2 5"/>
<feature type="domain" description="Glycosyl hydrolase family 36 N-terminal" evidence="8">
    <location>
        <begin position="29"/>
        <end position="285"/>
    </location>
</feature>
<name>A0A9D9HZ16_9FIRM</name>
<dbReference type="PRINTS" id="PR00743">
    <property type="entry name" value="GLHYDRLASE36"/>
</dbReference>
<dbReference type="Gene3D" id="2.70.98.60">
    <property type="entry name" value="alpha-galactosidase from lactobacil brevis"/>
    <property type="match status" value="1"/>
</dbReference>